<dbReference type="VEuPathDB" id="FungiDB:AMAG_16627"/>
<reference evidence="1 2" key="1">
    <citation type="submission" date="2009-11" db="EMBL/GenBank/DDBJ databases">
        <title>Annotation of Allomyces macrogynus ATCC 38327.</title>
        <authorList>
            <consortium name="The Broad Institute Genome Sequencing Platform"/>
            <person name="Russ C."/>
            <person name="Cuomo C."/>
            <person name="Burger G."/>
            <person name="Gray M.W."/>
            <person name="Holland P.W.H."/>
            <person name="King N."/>
            <person name="Lang F.B.F."/>
            <person name="Roger A.J."/>
            <person name="Ruiz-Trillo I."/>
            <person name="Young S.K."/>
            <person name="Zeng Q."/>
            <person name="Gargeya S."/>
            <person name="Fitzgerald M."/>
            <person name="Haas B."/>
            <person name="Abouelleil A."/>
            <person name="Alvarado L."/>
            <person name="Arachchi H.M."/>
            <person name="Berlin A."/>
            <person name="Chapman S.B."/>
            <person name="Gearin G."/>
            <person name="Goldberg J."/>
            <person name="Griggs A."/>
            <person name="Gujja S."/>
            <person name="Hansen M."/>
            <person name="Heiman D."/>
            <person name="Howarth C."/>
            <person name="Larimer J."/>
            <person name="Lui A."/>
            <person name="MacDonald P.J.P."/>
            <person name="McCowen C."/>
            <person name="Montmayeur A."/>
            <person name="Murphy C."/>
            <person name="Neiman D."/>
            <person name="Pearson M."/>
            <person name="Priest M."/>
            <person name="Roberts A."/>
            <person name="Saif S."/>
            <person name="Shea T."/>
            <person name="Sisk P."/>
            <person name="Stolte C."/>
            <person name="Sykes S."/>
            <person name="Wortman J."/>
            <person name="Nusbaum C."/>
            <person name="Birren B."/>
        </authorList>
    </citation>
    <scope>NUCLEOTIDE SEQUENCE [LARGE SCALE GENOMIC DNA]</scope>
    <source>
        <strain evidence="1 2">ATCC 38327</strain>
    </source>
</reference>
<sequence>MAMERSGPTCRSRVEFMLRVSRQPVNDRWETMLQHIFRDISRILAFDVDFERGTGRLVLSETNRVVLRAVECSWVVLSGVLFEIVEPVRNPTPRPIFVALNLPTDPNYYNVITGFVAAARAHGVHEVSLDLIDEPSLPGKRSWFGFLTVFPRFAGAIMAMNGKTLPGAVGPLRLGS</sequence>
<evidence type="ECO:0000313" key="1">
    <source>
        <dbReference type="EMBL" id="KNE72135.1"/>
    </source>
</evidence>
<protein>
    <submittedName>
        <fullName evidence="1">Uncharacterized protein</fullName>
    </submittedName>
</protein>
<proteinExistence type="predicted"/>
<dbReference type="OrthoDB" id="5579896at2759"/>
<reference evidence="2" key="2">
    <citation type="submission" date="2009-11" db="EMBL/GenBank/DDBJ databases">
        <title>The Genome Sequence of Allomyces macrogynus strain ATCC 38327.</title>
        <authorList>
            <consortium name="The Broad Institute Genome Sequencing Platform"/>
            <person name="Russ C."/>
            <person name="Cuomo C."/>
            <person name="Shea T."/>
            <person name="Young S.K."/>
            <person name="Zeng Q."/>
            <person name="Koehrsen M."/>
            <person name="Haas B."/>
            <person name="Borodovsky M."/>
            <person name="Guigo R."/>
            <person name="Alvarado L."/>
            <person name="Berlin A."/>
            <person name="Borenstein D."/>
            <person name="Chen Z."/>
            <person name="Engels R."/>
            <person name="Freedman E."/>
            <person name="Gellesch M."/>
            <person name="Goldberg J."/>
            <person name="Griggs A."/>
            <person name="Gujja S."/>
            <person name="Heiman D."/>
            <person name="Hepburn T."/>
            <person name="Howarth C."/>
            <person name="Jen D."/>
            <person name="Larson L."/>
            <person name="Lewis B."/>
            <person name="Mehta T."/>
            <person name="Park D."/>
            <person name="Pearson M."/>
            <person name="Roberts A."/>
            <person name="Saif S."/>
            <person name="Shenoy N."/>
            <person name="Sisk P."/>
            <person name="Stolte C."/>
            <person name="Sykes S."/>
            <person name="Walk T."/>
            <person name="White J."/>
            <person name="Yandava C."/>
            <person name="Burger G."/>
            <person name="Gray M.W."/>
            <person name="Holland P.W.H."/>
            <person name="King N."/>
            <person name="Lang F.B.F."/>
            <person name="Roger A.J."/>
            <person name="Ruiz-Trillo I."/>
            <person name="Lander E."/>
            <person name="Nusbaum C."/>
        </authorList>
    </citation>
    <scope>NUCLEOTIDE SEQUENCE [LARGE SCALE GENOMIC DNA]</scope>
    <source>
        <strain evidence="2">ATCC 38327</strain>
    </source>
</reference>
<organism evidence="1 2">
    <name type="scientific">Allomyces macrogynus (strain ATCC 38327)</name>
    <name type="common">Allomyces javanicus var. macrogynus</name>
    <dbReference type="NCBI Taxonomy" id="578462"/>
    <lineage>
        <taxon>Eukaryota</taxon>
        <taxon>Fungi</taxon>
        <taxon>Fungi incertae sedis</taxon>
        <taxon>Blastocladiomycota</taxon>
        <taxon>Blastocladiomycetes</taxon>
        <taxon>Blastocladiales</taxon>
        <taxon>Blastocladiaceae</taxon>
        <taxon>Allomyces</taxon>
    </lineage>
</organism>
<dbReference type="AlphaFoldDB" id="A0A0L0TBR2"/>
<evidence type="ECO:0000313" key="2">
    <source>
        <dbReference type="Proteomes" id="UP000054350"/>
    </source>
</evidence>
<dbReference type="Proteomes" id="UP000054350">
    <property type="component" value="Unassembled WGS sequence"/>
</dbReference>
<dbReference type="EMBL" id="GG745377">
    <property type="protein sequence ID" value="KNE72135.1"/>
    <property type="molecule type" value="Genomic_DNA"/>
</dbReference>
<name>A0A0L0TBR2_ALLM3</name>
<keyword evidence="2" id="KW-1185">Reference proteome</keyword>
<gene>
    <name evidence="1" type="ORF">AMAG_16627</name>
</gene>
<accession>A0A0L0TBR2</accession>